<dbReference type="Pfam" id="PF06439">
    <property type="entry name" value="3keto-disac_hyd"/>
    <property type="match status" value="1"/>
</dbReference>
<gene>
    <name evidence="3" type="ORF">Spa11_01650</name>
</gene>
<feature type="chain" id="PRO_5022163673" description="3-keto-alpha-glucoside-1,2-lyase/3-keto-2-hydroxy-glucal hydratase domain-containing protein" evidence="1">
    <location>
        <begin position="23"/>
        <end position="243"/>
    </location>
</feature>
<organism evidence="3 4">
    <name type="scientific">Botrimarina mediterranea</name>
    <dbReference type="NCBI Taxonomy" id="2528022"/>
    <lineage>
        <taxon>Bacteria</taxon>
        <taxon>Pseudomonadati</taxon>
        <taxon>Planctomycetota</taxon>
        <taxon>Planctomycetia</taxon>
        <taxon>Pirellulales</taxon>
        <taxon>Lacipirellulaceae</taxon>
        <taxon>Botrimarina</taxon>
    </lineage>
</organism>
<dbReference type="Gene3D" id="2.60.120.560">
    <property type="entry name" value="Exo-inulinase, domain 1"/>
    <property type="match status" value="1"/>
</dbReference>
<dbReference type="InterPro" id="IPR010496">
    <property type="entry name" value="AL/BT2_dom"/>
</dbReference>
<evidence type="ECO:0000313" key="4">
    <source>
        <dbReference type="Proteomes" id="UP000316426"/>
    </source>
</evidence>
<dbReference type="Proteomes" id="UP000316426">
    <property type="component" value="Chromosome"/>
</dbReference>
<dbReference type="GO" id="GO:0016787">
    <property type="term" value="F:hydrolase activity"/>
    <property type="evidence" value="ECO:0007669"/>
    <property type="project" value="InterPro"/>
</dbReference>
<accession>A0A518K2F6</accession>
<name>A0A518K2F6_9BACT</name>
<evidence type="ECO:0000256" key="1">
    <source>
        <dbReference type="SAM" id="SignalP"/>
    </source>
</evidence>
<evidence type="ECO:0000313" key="3">
    <source>
        <dbReference type="EMBL" id="QDV71996.1"/>
    </source>
</evidence>
<evidence type="ECO:0000259" key="2">
    <source>
        <dbReference type="Pfam" id="PF06439"/>
    </source>
</evidence>
<dbReference type="AlphaFoldDB" id="A0A518K2F6"/>
<keyword evidence="4" id="KW-1185">Reference proteome</keyword>
<sequence precursor="true">MSTLRLAALLVFALVAVSSAVAEEGFTPLFNGENLDGWVQRGGEATYEVDADADGGPQIVGTSVASTPNSFLCTDRDYGDFVLEFEVLVDSSLNSGVQFRSQCFDEPQTVKLEVDGPDGESKEQTYKIPAGRVHGYQCEIDPSDRAWSGGVYDEARRGWLYDLKADNRAEARSAFKVGEWNHYRIECVGDHIETTVNGVPVAHLHDDVTPEGFIALQVHSVGSPEQVGKQIRWRNIRIQEIEE</sequence>
<feature type="domain" description="3-keto-alpha-glucoside-1,2-lyase/3-keto-2-hydroxy-glucal hydratase" evidence="2">
    <location>
        <begin position="25"/>
        <end position="239"/>
    </location>
</feature>
<dbReference type="RefSeq" id="WP_145105489.1">
    <property type="nucleotide sequence ID" value="NZ_CP036349.1"/>
</dbReference>
<feature type="signal peptide" evidence="1">
    <location>
        <begin position="1"/>
        <end position="22"/>
    </location>
</feature>
<keyword evidence="1" id="KW-0732">Signal</keyword>
<protein>
    <recommendedName>
        <fullName evidence="2">3-keto-alpha-glucoside-1,2-lyase/3-keto-2-hydroxy-glucal hydratase domain-containing protein</fullName>
    </recommendedName>
</protein>
<reference evidence="3 4" key="1">
    <citation type="submission" date="2019-02" db="EMBL/GenBank/DDBJ databases">
        <title>Deep-cultivation of Planctomycetes and their phenomic and genomic characterization uncovers novel biology.</title>
        <authorList>
            <person name="Wiegand S."/>
            <person name="Jogler M."/>
            <person name="Boedeker C."/>
            <person name="Pinto D."/>
            <person name="Vollmers J."/>
            <person name="Rivas-Marin E."/>
            <person name="Kohn T."/>
            <person name="Peeters S.H."/>
            <person name="Heuer A."/>
            <person name="Rast P."/>
            <person name="Oberbeckmann S."/>
            <person name="Bunk B."/>
            <person name="Jeske O."/>
            <person name="Meyerdierks A."/>
            <person name="Storesund J.E."/>
            <person name="Kallscheuer N."/>
            <person name="Luecker S."/>
            <person name="Lage O.M."/>
            <person name="Pohl T."/>
            <person name="Merkel B.J."/>
            <person name="Hornburger P."/>
            <person name="Mueller R.-W."/>
            <person name="Bruemmer F."/>
            <person name="Labrenz M."/>
            <person name="Spormann A.M."/>
            <person name="Op den Camp H."/>
            <person name="Overmann J."/>
            <person name="Amann R."/>
            <person name="Jetten M.S.M."/>
            <person name="Mascher T."/>
            <person name="Medema M.H."/>
            <person name="Devos D.P."/>
            <person name="Kaster A.-K."/>
            <person name="Ovreas L."/>
            <person name="Rohde M."/>
            <person name="Galperin M.Y."/>
            <person name="Jogler C."/>
        </authorList>
    </citation>
    <scope>NUCLEOTIDE SEQUENCE [LARGE SCALE GENOMIC DNA]</scope>
    <source>
        <strain evidence="3 4">Spa11</strain>
    </source>
</reference>
<dbReference type="KEGG" id="bmei:Spa11_01650"/>
<dbReference type="EMBL" id="CP036349">
    <property type="protein sequence ID" value="QDV71996.1"/>
    <property type="molecule type" value="Genomic_DNA"/>
</dbReference>
<proteinExistence type="predicted"/>